<dbReference type="GO" id="GO:0008173">
    <property type="term" value="F:RNA methyltransferase activity"/>
    <property type="evidence" value="ECO:0007669"/>
    <property type="project" value="InterPro"/>
</dbReference>
<evidence type="ECO:0000256" key="4">
    <source>
        <dbReference type="ARBA" id="ARBA00022691"/>
    </source>
</evidence>
<keyword evidence="4" id="KW-0949">S-adenosyl-L-methionine</keyword>
<dbReference type="OrthoDB" id="4578643at2"/>
<organism evidence="7 8">
    <name type="scientific">Rhodopila globiformis</name>
    <name type="common">Rhodopseudomonas globiformis</name>
    <dbReference type="NCBI Taxonomy" id="1071"/>
    <lineage>
        <taxon>Bacteria</taxon>
        <taxon>Pseudomonadati</taxon>
        <taxon>Pseudomonadota</taxon>
        <taxon>Alphaproteobacteria</taxon>
        <taxon>Acetobacterales</taxon>
        <taxon>Acetobacteraceae</taxon>
        <taxon>Rhodopila</taxon>
    </lineage>
</organism>
<dbReference type="GO" id="GO:0005829">
    <property type="term" value="C:cytosol"/>
    <property type="evidence" value="ECO:0007669"/>
    <property type="project" value="TreeGrafter"/>
</dbReference>
<dbReference type="Gene3D" id="3.40.1280.10">
    <property type="match status" value="1"/>
</dbReference>
<dbReference type="PANTHER" id="PTHR42786">
    <property type="entry name" value="TRNA/RRNA METHYLTRANSFERASE"/>
    <property type="match status" value="1"/>
</dbReference>
<evidence type="ECO:0000256" key="5">
    <source>
        <dbReference type="SAM" id="MobiDB-lite"/>
    </source>
</evidence>
<dbReference type="SUPFAM" id="SSF75217">
    <property type="entry name" value="alpha/beta knot"/>
    <property type="match status" value="1"/>
</dbReference>
<dbReference type="Pfam" id="PF00588">
    <property type="entry name" value="SpoU_methylase"/>
    <property type="match status" value="1"/>
</dbReference>
<dbReference type="EMBL" id="NHRY01000245">
    <property type="protein sequence ID" value="PPQ28308.1"/>
    <property type="molecule type" value="Genomic_DNA"/>
</dbReference>
<evidence type="ECO:0000256" key="1">
    <source>
        <dbReference type="ARBA" id="ARBA00007228"/>
    </source>
</evidence>
<evidence type="ECO:0000256" key="2">
    <source>
        <dbReference type="ARBA" id="ARBA00022603"/>
    </source>
</evidence>
<reference evidence="7 8" key="1">
    <citation type="journal article" date="2018" name="Arch. Microbiol.">
        <title>New insights into the metabolic potential of the phototrophic purple bacterium Rhodopila globiformis DSM 161(T) from its draft genome sequence and evidence for a vanadium-dependent nitrogenase.</title>
        <authorList>
            <person name="Imhoff J.F."/>
            <person name="Rahn T."/>
            <person name="Kunzel S."/>
            <person name="Neulinger S.C."/>
        </authorList>
    </citation>
    <scope>NUCLEOTIDE SEQUENCE [LARGE SCALE GENOMIC DNA]</scope>
    <source>
        <strain evidence="7 8">DSM 161</strain>
    </source>
</reference>
<evidence type="ECO:0000313" key="7">
    <source>
        <dbReference type="EMBL" id="PPQ28308.1"/>
    </source>
</evidence>
<dbReference type="PANTHER" id="PTHR42786:SF6">
    <property type="entry name" value="TRNA_RRNA METHYLTRANSFERASE SPOU TYPE DOMAIN-CONTAINING PROTEIN"/>
    <property type="match status" value="1"/>
</dbReference>
<dbReference type="CDD" id="cd18098">
    <property type="entry name" value="SpoU-like"/>
    <property type="match status" value="1"/>
</dbReference>
<feature type="domain" description="tRNA/rRNA methyltransferase SpoU type" evidence="6">
    <location>
        <begin position="14"/>
        <end position="144"/>
    </location>
</feature>
<dbReference type="AlphaFoldDB" id="A0A2S6N139"/>
<dbReference type="InterPro" id="IPR001537">
    <property type="entry name" value="SpoU_MeTrfase"/>
</dbReference>
<evidence type="ECO:0000256" key="3">
    <source>
        <dbReference type="ARBA" id="ARBA00022679"/>
    </source>
</evidence>
<keyword evidence="3 7" id="KW-0808">Transferase</keyword>
<dbReference type="InterPro" id="IPR004384">
    <property type="entry name" value="RNA_MeTrfase_TrmJ/LasT"/>
</dbReference>
<name>A0A2S6N139_RHOGL</name>
<evidence type="ECO:0000259" key="6">
    <source>
        <dbReference type="Pfam" id="PF00588"/>
    </source>
</evidence>
<comment type="caution">
    <text evidence="7">The sequence shown here is derived from an EMBL/GenBank/DDBJ whole genome shotgun (WGS) entry which is preliminary data.</text>
</comment>
<dbReference type="GO" id="GO:0002128">
    <property type="term" value="P:tRNA nucleoside ribose methylation"/>
    <property type="evidence" value="ECO:0007669"/>
    <property type="project" value="TreeGrafter"/>
</dbReference>
<dbReference type="RefSeq" id="WP_104521485.1">
    <property type="nucleotide sequence ID" value="NZ_NHRY01000245.1"/>
</dbReference>
<dbReference type="GO" id="GO:0003723">
    <property type="term" value="F:RNA binding"/>
    <property type="evidence" value="ECO:0007669"/>
    <property type="project" value="InterPro"/>
</dbReference>
<protein>
    <submittedName>
        <fullName evidence="7">rRNA methyltransferase</fullName>
    </submittedName>
</protein>
<gene>
    <name evidence="7" type="ORF">CCS01_24700</name>
</gene>
<feature type="region of interest" description="Disordered" evidence="5">
    <location>
        <begin position="159"/>
        <end position="195"/>
    </location>
</feature>
<dbReference type="Proteomes" id="UP000239724">
    <property type="component" value="Unassembled WGS sequence"/>
</dbReference>
<keyword evidence="2 7" id="KW-0489">Methyltransferase</keyword>
<comment type="similarity">
    <text evidence="1">Belongs to the class IV-like SAM-binding methyltransferase superfamily. RNA methyltransferase TrmH family.</text>
</comment>
<evidence type="ECO:0000313" key="8">
    <source>
        <dbReference type="Proteomes" id="UP000239724"/>
    </source>
</evidence>
<dbReference type="InterPro" id="IPR029028">
    <property type="entry name" value="Alpha/beta_knot_MTases"/>
</dbReference>
<dbReference type="InterPro" id="IPR029026">
    <property type="entry name" value="tRNA_m1G_MTases_N"/>
</dbReference>
<accession>A0A2S6N139</accession>
<sequence>MVEARSRGYFGIGAEGISKSANVGALLRTGHAFGAAFCFTIGTGWDSRAGRTADTADTPLHVPMWRYATVADLSLPRGCKLVGVERVEDAIDLPSFRHPLNAAYVLGPERAGLSAALLARCDHVVKIPTRFSLNLAVAGALVLYDRLLQHGRFAERPVGSLGPIEAPGPTGHGPPRFRRTIPDWLAPPDENAKKP</sequence>
<proteinExistence type="inferred from homology"/>
<keyword evidence="8" id="KW-1185">Reference proteome</keyword>